<sequence>MKDLTRVVEKGYRVRMDLSHNFDKSLMRSAITEAMGALQRLLETEELKETVK</sequence>
<gene>
    <name evidence="1" type="ORF">ERS075579_01466</name>
</gene>
<dbReference type="EMBL" id="CSWP01000002">
    <property type="protein sequence ID" value="CPV43167.1"/>
    <property type="molecule type" value="Genomic_DNA"/>
</dbReference>
<dbReference type="Proteomes" id="UP000045782">
    <property type="component" value="Unassembled WGS sequence"/>
</dbReference>
<dbReference type="RefSeq" id="WP_162293103.1">
    <property type="nucleotide sequence ID" value="NZ_JAMLBU010000001.1"/>
</dbReference>
<accession>A0A0U0ZJA4</accession>
<evidence type="ECO:0000313" key="2">
    <source>
        <dbReference type="Proteomes" id="UP000045782"/>
    </source>
</evidence>
<organism evidence="1 2">
    <name type="scientific">Mycobacteroides abscessus</name>
    <dbReference type="NCBI Taxonomy" id="36809"/>
    <lineage>
        <taxon>Bacteria</taxon>
        <taxon>Bacillati</taxon>
        <taxon>Actinomycetota</taxon>
        <taxon>Actinomycetes</taxon>
        <taxon>Mycobacteriales</taxon>
        <taxon>Mycobacteriaceae</taxon>
        <taxon>Mycobacteroides</taxon>
    </lineage>
</organism>
<reference evidence="1 2" key="1">
    <citation type="submission" date="2015-03" db="EMBL/GenBank/DDBJ databases">
        <authorList>
            <person name="Murphy D."/>
        </authorList>
    </citation>
    <scope>NUCLEOTIDE SEQUENCE [LARGE SCALE GENOMIC DNA]</scope>
    <source>
        <strain evidence="1 2">PAP088</strain>
    </source>
</reference>
<dbReference type="AlphaFoldDB" id="A0A0U0ZJA4"/>
<protein>
    <submittedName>
        <fullName evidence="1">Uncharacterized protein</fullName>
    </submittedName>
</protein>
<name>A0A0U0ZJA4_9MYCO</name>
<proteinExistence type="predicted"/>
<evidence type="ECO:0000313" key="1">
    <source>
        <dbReference type="EMBL" id="CPV43167.1"/>
    </source>
</evidence>